<dbReference type="SUPFAM" id="SSF56601">
    <property type="entry name" value="beta-lactamase/transpeptidase-like"/>
    <property type="match status" value="1"/>
</dbReference>
<dbReference type="KEGG" id="psuf:A1sIA56_04640"/>
<reference evidence="18 19" key="1">
    <citation type="submission" date="2016-07" db="EMBL/GenBank/DDBJ databases">
        <title>High microdiversification within the ubiquitous acI lineage of Actinobacteria.</title>
        <authorList>
            <person name="Neuenschwander S.M."/>
            <person name="Salcher M."/>
            <person name="Ghai R."/>
            <person name="Pernthaler J."/>
        </authorList>
    </citation>
    <scope>NUCLEOTIDE SEQUENCE [LARGE SCALE GENOMIC DNA]</scope>
    <source>
        <strain evidence="18">MMS-IA-56</strain>
    </source>
</reference>
<dbReference type="OrthoDB" id="9766847at2"/>
<feature type="compositionally biased region" description="Low complexity" evidence="14">
    <location>
        <begin position="701"/>
        <end position="713"/>
    </location>
</feature>
<dbReference type="Gene3D" id="3.40.710.10">
    <property type="entry name" value="DD-peptidase/beta-lactamase superfamily"/>
    <property type="match status" value="1"/>
</dbReference>
<evidence type="ECO:0000256" key="2">
    <source>
        <dbReference type="ARBA" id="ARBA00004236"/>
    </source>
</evidence>
<dbReference type="GO" id="GO:0071555">
    <property type="term" value="P:cell wall organization"/>
    <property type="evidence" value="ECO:0007669"/>
    <property type="project" value="UniProtKB-KW"/>
</dbReference>
<evidence type="ECO:0000256" key="3">
    <source>
        <dbReference type="ARBA" id="ARBA00007171"/>
    </source>
</evidence>
<dbReference type="GO" id="GO:0005886">
    <property type="term" value="C:plasma membrane"/>
    <property type="evidence" value="ECO:0007669"/>
    <property type="project" value="UniProtKB-SubCell"/>
</dbReference>
<keyword evidence="9" id="KW-0133">Cell shape</keyword>
<dbReference type="PANTHER" id="PTHR30627:SF2">
    <property type="entry name" value="PEPTIDOGLYCAN D,D-TRANSPEPTIDASE MRDA"/>
    <property type="match status" value="1"/>
</dbReference>
<keyword evidence="12 15" id="KW-0472">Membrane</keyword>
<name>A0A249KH99_9ACTN</name>
<evidence type="ECO:0000313" key="18">
    <source>
        <dbReference type="EMBL" id="ASY16188.1"/>
    </source>
</evidence>
<feature type="transmembrane region" description="Helical" evidence="15">
    <location>
        <begin position="7"/>
        <end position="29"/>
    </location>
</feature>
<proteinExistence type="inferred from homology"/>
<dbReference type="EMBL" id="CP016773">
    <property type="protein sequence ID" value="ASY16188.1"/>
    <property type="molecule type" value="Genomic_DNA"/>
</dbReference>
<dbReference type="InterPro" id="IPR005311">
    <property type="entry name" value="PBP_dimer"/>
</dbReference>
<evidence type="ECO:0000256" key="6">
    <source>
        <dbReference type="ARBA" id="ARBA00022670"/>
    </source>
</evidence>
<evidence type="ECO:0000259" key="17">
    <source>
        <dbReference type="Pfam" id="PF03717"/>
    </source>
</evidence>
<evidence type="ECO:0000256" key="8">
    <source>
        <dbReference type="ARBA" id="ARBA00022801"/>
    </source>
</evidence>
<dbReference type="Pfam" id="PF03717">
    <property type="entry name" value="PBP_dimer"/>
    <property type="match status" value="1"/>
</dbReference>
<evidence type="ECO:0000256" key="11">
    <source>
        <dbReference type="ARBA" id="ARBA00022989"/>
    </source>
</evidence>
<evidence type="ECO:0000256" key="15">
    <source>
        <dbReference type="SAM" id="Phobius"/>
    </source>
</evidence>
<feature type="domain" description="Penicillin-binding protein dimerisation" evidence="17">
    <location>
        <begin position="52"/>
        <end position="239"/>
    </location>
</feature>
<evidence type="ECO:0000256" key="14">
    <source>
        <dbReference type="SAM" id="MobiDB-lite"/>
    </source>
</evidence>
<protein>
    <submittedName>
        <fullName evidence="18">Penicillin-binding protein 2</fullName>
    </submittedName>
</protein>
<dbReference type="InterPro" id="IPR036138">
    <property type="entry name" value="PBP_dimer_sf"/>
</dbReference>
<feature type="domain" description="Penicillin-binding protein transpeptidase" evidence="16">
    <location>
        <begin position="284"/>
        <end position="655"/>
    </location>
</feature>
<accession>A0A249KH99</accession>
<evidence type="ECO:0000256" key="12">
    <source>
        <dbReference type="ARBA" id="ARBA00023136"/>
    </source>
</evidence>
<keyword evidence="13" id="KW-0961">Cell wall biogenesis/degradation</keyword>
<dbReference type="GO" id="GO:0071972">
    <property type="term" value="F:peptidoglycan L,D-transpeptidase activity"/>
    <property type="evidence" value="ECO:0007669"/>
    <property type="project" value="TreeGrafter"/>
</dbReference>
<dbReference type="Gene3D" id="3.90.1310.10">
    <property type="entry name" value="Penicillin-binding protein 2a (Domain 2)"/>
    <property type="match status" value="1"/>
</dbReference>
<dbReference type="Proteomes" id="UP000217215">
    <property type="component" value="Chromosome"/>
</dbReference>
<comment type="similarity">
    <text evidence="3">Belongs to the transpeptidase family.</text>
</comment>
<keyword evidence="6" id="KW-0645">Protease</keyword>
<keyword evidence="4" id="KW-1003">Cell membrane</keyword>
<dbReference type="GO" id="GO:0009252">
    <property type="term" value="P:peptidoglycan biosynthetic process"/>
    <property type="evidence" value="ECO:0007669"/>
    <property type="project" value="UniProtKB-KW"/>
</dbReference>
<gene>
    <name evidence="18" type="ORF">A1sIA56_04640</name>
</gene>
<dbReference type="GO" id="GO:0009002">
    <property type="term" value="F:serine-type D-Ala-D-Ala carboxypeptidase activity"/>
    <property type="evidence" value="ECO:0007669"/>
    <property type="project" value="InterPro"/>
</dbReference>
<evidence type="ECO:0000256" key="9">
    <source>
        <dbReference type="ARBA" id="ARBA00022960"/>
    </source>
</evidence>
<feature type="region of interest" description="Disordered" evidence="14">
    <location>
        <begin position="677"/>
        <end position="720"/>
    </location>
</feature>
<dbReference type="NCBIfam" id="TIGR03423">
    <property type="entry name" value="pbp2_mrdA"/>
    <property type="match status" value="1"/>
</dbReference>
<dbReference type="RefSeq" id="WP_095673775.1">
    <property type="nucleotide sequence ID" value="NZ_CP016773.1"/>
</dbReference>
<evidence type="ECO:0000256" key="5">
    <source>
        <dbReference type="ARBA" id="ARBA00022519"/>
    </source>
</evidence>
<dbReference type="PANTHER" id="PTHR30627">
    <property type="entry name" value="PEPTIDOGLYCAN D,D-TRANSPEPTIDASE"/>
    <property type="match status" value="1"/>
</dbReference>
<keyword evidence="19" id="KW-1185">Reference proteome</keyword>
<organism evidence="18 19">
    <name type="scientific">Candidatus Planktophila sulfonica</name>
    <dbReference type="NCBI Taxonomy" id="1884904"/>
    <lineage>
        <taxon>Bacteria</taxon>
        <taxon>Bacillati</taxon>
        <taxon>Actinomycetota</taxon>
        <taxon>Actinomycetes</taxon>
        <taxon>Candidatus Nanopelagicales</taxon>
        <taxon>Candidatus Nanopelagicaceae</taxon>
        <taxon>Candidatus Planktophila</taxon>
    </lineage>
</organism>
<dbReference type="AlphaFoldDB" id="A0A249KH99"/>
<sequence length="720" mass="77081">MNQRSRLNLLVIQIFIASLMFALFGRLFYLQVAAGPKYRDAALSIQSRDVVTPANRGFIVDSSGVPMALNKVGLAVTVDRTKIDKLPDKGVAVVQDLVNLLGLNFDDVWQRTRLCGELPKGKKAGCWTGSRFQPIPITKTADPQLALRIVERSDRYPGISATPLAIRSYPTTLGLNGGHVLGYVGPLTEADLAGANGRSYFRSESIGKAGLETVYDEYLRGVPGIKTFIVDRKEAVTTTSKNTKPTAGNHLVTSLDIRLQAAAEAALAGAVKRARGSGFRADGGAAVVLDVRNGQVLALASYPTFDPNAFEKGLSVQEANDLYSESNGVPALNRALQGLYAPASTFKSVSIIAAKDAGYDLNASYACPSEVQVGTRAFQNFESKAQGTLSMKKALAVSCDTIWYRIAYDEWLRDGGLKPKSNPNDYFFKAAAKFKVGEKTGVDLPSESAGRLADREWRKDWYSQNKDFYCNYKTRATKAQQTPFLLQLARENCIDGDKIRAGDAVNFSIGQGDTVVTPIKLAQMYAAIANGGTIWKPTIAKAIVKTDGTVLRTFKPEKLGDLGVDQETLVFLRDALREVTISGTAAGAFSGFPVATAGKTGTAQVFGRNANGSAKADTSWYASFAPAKNPRYAVVMMVSQGGYGSGTSGVGVRQIYETIFGAQGSTVKPELALFPAGKPPTKLPRISPATKPKPSILNPGKPKAVASATPAAKVKVKAKR</sequence>
<dbReference type="InterPro" id="IPR017790">
    <property type="entry name" value="Penicillin-binding_protein_2"/>
</dbReference>
<evidence type="ECO:0000256" key="10">
    <source>
        <dbReference type="ARBA" id="ARBA00022984"/>
    </source>
</evidence>
<keyword evidence="8" id="KW-0378">Hydrolase</keyword>
<dbReference type="Pfam" id="PF00905">
    <property type="entry name" value="Transpeptidase"/>
    <property type="match status" value="1"/>
</dbReference>
<dbReference type="GO" id="GO:0006508">
    <property type="term" value="P:proteolysis"/>
    <property type="evidence" value="ECO:0007669"/>
    <property type="project" value="UniProtKB-KW"/>
</dbReference>
<evidence type="ECO:0000256" key="13">
    <source>
        <dbReference type="ARBA" id="ARBA00023316"/>
    </source>
</evidence>
<evidence type="ECO:0000259" key="16">
    <source>
        <dbReference type="Pfam" id="PF00905"/>
    </source>
</evidence>
<evidence type="ECO:0000313" key="19">
    <source>
        <dbReference type="Proteomes" id="UP000217215"/>
    </source>
</evidence>
<dbReference type="InterPro" id="IPR012338">
    <property type="entry name" value="Beta-lactam/transpept-like"/>
</dbReference>
<dbReference type="GO" id="GO:0008360">
    <property type="term" value="P:regulation of cell shape"/>
    <property type="evidence" value="ECO:0007669"/>
    <property type="project" value="UniProtKB-KW"/>
</dbReference>
<dbReference type="InterPro" id="IPR050515">
    <property type="entry name" value="Beta-lactam/transpept"/>
</dbReference>
<keyword evidence="11 15" id="KW-1133">Transmembrane helix</keyword>
<comment type="subcellular location">
    <subcellularLocation>
        <location evidence="2">Cell membrane</location>
    </subcellularLocation>
    <subcellularLocation>
        <location evidence="1">Membrane</location>
        <topology evidence="1">Single-pass membrane protein</topology>
    </subcellularLocation>
</comment>
<dbReference type="GO" id="GO:0008658">
    <property type="term" value="F:penicillin binding"/>
    <property type="evidence" value="ECO:0007669"/>
    <property type="project" value="InterPro"/>
</dbReference>
<evidence type="ECO:0000256" key="1">
    <source>
        <dbReference type="ARBA" id="ARBA00004167"/>
    </source>
</evidence>
<evidence type="ECO:0000256" key="4">
    <source>
        <dbReference type="ARBA" id="ARBA00022475"/>
    </source>
</evidence>
<keyword evidence="10" id="KW-0573">Peptidoglycan synthesis</keyword>
<keyword evidence="5" id="KW-0997">Cell inner membrane</keyword>
<keyword evidence="7 15" id="KW-0812">Transmembrane</keyword>
<evidence type="ECO:0000256" key="7">
    <source>
        <dbReference type="ARBA" id="ARBA00022692"/>
    </source>
</evidence>
<dbReference type="SUPFAM" id="SSF56519">
    <property type="entry name" value="Penicillin binding protein dimerisation domain"/>
    <property type="match status" value="1"/>
</dbReference>
<dbReference type="InterPro" id="IPR001460">
    <property type="entry name" value="PCN-bd_Tpept"/>
</dbReference>